<evidence type="ECO:0000259" key="7">
    <source>
        <dbReference type="PROSITE" id="PS50089"/>
    </source>
</evidence>
<dbReference type="PROSITE" id="PS00518">
    <property type="entry name" value="ZF_RING_1"/>
    <property type="match status" value="1"/>
</dbReference>
<keyword evidence="5" id="KW-0862">Zinc</keyword>
<organism evidence="8 9">
    <name type="scientific">Paratrimastix pyriformis</name>
    <dbReference type="NCBI Taxonomy" id="342808"/>
    <lineage>
        <taxon>Eukaryota</taxon>
        <taxon>Metamonada</taxon>
        <taxon>Preaxostyla</taxon>
        <taxon>Paratrimastigidae</taxon>
        <taxon>Paratrimastix</taxon>
    </lineage>
</organism>
<gene>
    <name evidence="8" type="ORF">PAPYR_6629</name>
</gene>
<keyword evidence="9" id="KW-1185">Reference proteome</keyword>
<dbReference type="SMART" id="SM00184">
    <property type="entry name" value="RING"/>
    <property type="match status" value="1"/>
</dbReference>
<dbReference type="InterPro" id="IPR032675">
    <property type="entry name" value="LRR_dom_sf"/>
</dbReference>
<dbReference type="SMART" id="SM00369">
    <property type="entry name" value="LRR_TYP"/>
    <property type="match status" value="3"/>
</dbReference>
<dbReference type="InterPro" id="IPR017907">
    <property type="entry name" value="Znf_RING_CS"/>
</dbReference>
<dbReference type="InterPro" id="IPR055414">
    <property type="entry name" value="LRR_R13L4/SHOC2-like"/>
</dbReference>
<dbReference type="InterPro" id="IPR050216">
    <property type="entry name" value="LRR_domain-containing"/>
</dbReference>
<dbReference type="SUPFAM" id="SSF57850">
    <property type="entry name" value="RING/U-box"/>
    <property type="match status" value="1"/>
</dbReference>
<evidence type="ECO:0000256" key="3">
    <source>
        <dbReference type="ARBA" id="ARBA00022737"/>
    </source>
</evidence>
<dbReference type="Gene3D" id="3.30.40.10">
    <property type="entry name" value="Zinc/RING finger domain, C3HC4 (zinc finger)"/>
    <property type="match status" value="1"/>
</dbReference>
<comment type="caution">
    <text evidence="8">The sequence shown here is derived from an EMBL/GenBank/DDBJ whole genome shotgun (WGS) entry which is preliminary data.</text>
</comment>
<evidence type="ECO:0000256" key="5">
    <source>
        <dbReference type="ARBA" id="ARBA00022833"/>
    </source>
</evidence>
<dbReference type="PANTHER" id="PTHR48051:SF1">
    <property type="entry name" value="RAS SUPPRESSOR PROTEIN 1"/>
    <property type="match status" value="1"/>
</dbReference>
<dbReference type="Pfam" id="PF23598">
    <property type="entry name" value="LRR_14"/>
    <property type="match status" value="1"/>
</dbReference>
<evidence type="ECO:0000313" key="8">
    <source>
        <dbReference type="EMBL" id="KAJ4457812.1"/>
    </source>
</evidence>
<protein>
    <submittedName>
        <fullName evidence="8">E3 ubiquitin-protein ligase DRIP</fullName>
    </submittedName>
</protein>
<name>A0ABQ8UEU2_9EUKA</name>
<keyword evidence="2" id="KW-0479">Metal-binding</keyword>
<feature type="domain" description="RING-type" evidence="7">
    <location>
        <begin position="22"/>
        <end position="60"/>
    </location>
</feature>
<evidence type="ECO:0000313" key="9">
    <source>
        <dbReference type="Proteomes" id="UP001141327"/>
    </source>
</evidence>
<reference evidence="8" key="1">
    <citation type="journal article" date="2022" name="bioRxiv">
        <title>Genomics of Preaxostyla Flagellates Illuminates Evolutionary Transitions and the Path Towards Mitochondrial Loss.</title>
        <authorList>
            <person name="Novak L.V.F."/>
            <person name="Treitli S.C."/>
            <person name="Pyrih J."/>
            <person name="Halakuc P."/>
            <person name="Pipaliya S.V."/>
            <person name="Vacek V."/>
            <person name="Brzon O."/>
            <person name="Soukal P."/>
            <person name="Eme L."/>
            <person name="Dacks J.B."/>
            <person name="Karnkowska A."/>
            <person name="Elias M."/>
            <person name="Hampl V."/>
        </authorList>
    </citation>
    <scope>NUCLEOTIDE SEQUENCE</scope>
    <source>
        <strain evidence="8">RCP-MX</strain>
    </source>
</reference>
<dbReference type="Pfam" id="PF13923">
    <property type="entry name" value="zf-C3HC4_2"/>
    <property type="match status" value="1"/>
</dbReference>
<dbReference type="InterPro" id="IPR013083">
    <property type="entry name" value="Znf_RING/FYVE/PHD"/>
</dbReference>
<dbReference type="Gene3D" id="3.80.10.10">
    <property type="entry name" value="Ribonuclease Inhibitor"/>
    <property type="match status" value="1"/>
</dbReference>
<keyword evidence="1" id="KW-0433">Leucine-rich repeat</keyword>
<dbReference type="PANTHER" id="PTHR48051">
    <property type="match status" value="1"/>
</dbReference>
<keyword evidence="4 6" id="KW-0863">Zinc-finger</keyword>
<evidence type="ECO:0000256" key="4">
    <source>
        <dbReference type="ARBA" id="ARBA00022771"/>
    </source>
</evidence>
<evidence type="ECO:0000256" key="1">
    <source>
        <dbReference type="ARBA" id="ARBA00022614"/>
    </source>
</evidence>
<accession>A0ABQ8UEU2</accession>
<evidence type="ECO:0000256" key="6">
    <source>
        <dbReference type="PROSITE-ProRule" id="PRU00175"/>
    </source>
</evidence>
<dbReference type="SUPFAM" id="SSF52058">
    <property type="entry name" value="L domain-like"/>
    <property type="match status" value="1"/>
</dbReference>
<dbReference type="InterPro" id="IPR001841">
    <property type="entry name" value="Znf_RING"/>
</dbReference>
<dbReference type="EMBL" id="JAPMOS010000039">
    <property type="protein sequence ID" value="KAJ4457812.1"/>
    <property type="molecule type" value="Genomic_DNA"/>
</dbReference>
<dbReference type="PROSITE" id="PS50089">
    <property type="entry name" value="ZF_RING_2"/>
    <property type="match status" value="1"/>
</dbReference>
<dbReference type="InterPro" id="IPR003591">
    <property type="entry name" value="Leu-rich_rpt_typical-subtyp"/>
</dbReference>
<dbReference type="Proteomes" id="UP001141327">
    <property type="component" value="Unassembled WGS sequence"/>
</dbReference>
<keyword evidence="3" id="KW-0677">Repeat</keyword>
<proteinExistence type="predicted"/>
<sequence>MSSPPPERPPPTIDAVRPFLICPLCSGIFKDAHTIQDCLHTFCRECLFRRLEEKPLCPICGIDLGLHPEELIHADHKIQTVVDLIFPSGPGKRRVFRQTAQKSRSSFRDAGSSLARGLFWIASLVPRGCIPSPMCTHVSDSDVSTLHLNSRGLSSEAADDLLREAHDRASGIFFVALFENNLTTLPDILFDFSALSRLECDHNKIVLLPALVGRLIHLRSLALHDNLLVELPPQIGSLTELEELRLDRNRLARLPAEMGCLRALHVLHLEGNRLVDLPLELGALHRLAELLIGAQDPAFRLSPQLRAQLQARDCLVID</sequence>
<evidence type="ECO:0000256" key="2">
    <source>
        <dbReference type="ARBA" id="ARBA00022723"/>
    </source>
</evidence>